<dbReference type="Pfam" id="PF03352">
    <property type="entry name" value="Adenine_glyco"/>
    <property type="match status" value="1"/>
</dbReference>
<name>A0A5C8Z6E7_9ACTN</name>
<proteinExistence type="predicted"/>
<gene>
    <name evidence="3" type="ORF">FMM08_18405</name>
</gene>
<dbReference type="GO" id="GO:0006284">
    <property type="term" value="P:base-excision repair"/>
    <property type="evidence" value="ECO:0007669"/>
    <property type="project" value="InterPro"/>
</dbReference>
<comment type="caution">
    <text evidence="3">The sequence shown here is derived from an EMBL/GenBank/DDBJ whole genome shotgun (WGS) entry which is preliminary data.</text>
</comment>
<dbReference type="Gene3D" id="1.10.340.30">
    <property type="entry name" value="Hypothetical protein, domain 2"/>
    <property type="match status" value="1"/>
</dbReference>
<evidence type="ECO:0000313" key="3">
    <source>
        <dbReference type="EMBL" id="TXR52721.1"/>
    </source>
</evidence>
<sequence length="224" mass="24120">MDVVIGDDGVPRCAWGASTPDYAVYHDTEWGFPVSDDRRLFEKVCLEGFQSGLSWLTILRKRPAFRAAFAGFDHEVVAAFDERDVQRLLADAGIVRHRGKIVAAINNAARARELVAEHGSIASYVWSWEPAGEQGRPFEVRATSPESTAMSKDLKKRGWTFVGPTTAYAFQQAMGLVNDHAPGCAAREEVAAARAAFTPPVSSVDSSGVSPAAAGSRPPADRTG</sequence>
<feature type="compositionally biased region" description="Low complexity" evidence="2">
    <location>
        <begin position="199"/>
        <end position="218"/>
    </location>
</feature>
<dbReference type="Proteomes" id="UP000321234">
    <property type="component" value="Unassembled WGS sequence"/>
</dbReference>
<feature type="binding site" evidence="1">
    <location>
        <position position="180"/>
    </location>
    <ligand>
        <name>Zn(2+)</name>
        <dbReference type="ChEBI" id="CHEBI:29105"/>
    </ligand>
</feature>
<feature type="binding site" evidence="1">
    <location>
        <position position="184"/>
    </location>
    <ligand>
        <name>Zn(2+)</name>
        <dbReference type="ChEBI" id="CHEBI:29105"/>
    </ligand>
</feature>
<dbReference type="InterPro" id="IPR052891">
    <property type="entry name" value="DNA-3mA_glycosylase"/>
</dbReference>
<accession>A0A5C8Z6E7</accession>
<keyword evidence="1" id="KW-0479">Metal-binding</keyword>
<feature type="binding site" evidence="1">
    <location>
        <position position="26"/>
    </location>
    <ligand>
        <name>Zn(2+)</name>
        <dbReference type="ChEBI" id="CHEBI:29105"/>
    </ligand>
</feature>
<dbReference type="SUPFAM" id="SSF48150">
    <property type="entry name" value="DNA-glycosylase"/>
    <property type="match status" value="1"/>
</dbReference>
<dbReference type="RefSeq" id="WP_147927843.1">
    <property type="nucleotide sequence ID" value="NZ_VKAC01000012.1"/>
</dbReference>
<keyword evidence="1" id="KW-0862">Zinc</keyword>
<evidence type="ECO:0000313" key="4">
    <source>
        <dbReference type="Proteomes" id="UP000321234"/>
    </source>
</evidence>
<reference evidence="3 4" key="1">
    <citation type="submission" date="2019-07" db="EMBL/GenBank/DDBJ databases">
        <title>Quadrisphaera sp. strain DD2A genome sequencing and assembly.</title>
        <authorList>
            <person name="Kim I."/>
        </authorList>
    </citation>
    <scope>NUCLEOTIDE SEQUENCE [LARGE SCALE GENOMIC DNA]</scope>
    <source>
        <strain evidence="3 4">DD2A</strain>
    </source>
</reference>
<organism evidence="3 4">
    <name type="scientific">Quadrisphaera setariae</name>
    <dbReference type="NCBI Taxonomy" id="2593304"/>
    <lineage>
        <taxon>Bacteria</taxon>
        <taxon>Bacillati</taxon>
        <taxon>Actinomycetota</taxon>
        <taxon>Actinomycetes</taxon>
        <taxon>Kineosporiales</taxon>
        <taxon>Kineosporiaceae</taxon>
        <taxon>Quadrisphaera</taxon>
    </lineage>
</organism>
<dbReference type="PANTHER" id="PTHR30037">
    <property type="entry name" value="DNA-3-METHYLADENINE GLYCOSYLASE 1"/>
    <property type="match status" value="1"/>
</dbReference>
<evidence type="ECO:0000256" key="2">
    <source>
        <dbReference type="SAM" id="MobiDB-lite"/>
    </source>
</evidence>
<evidence type="ECO:0000256" key="1">
    <source>
        <dbReference type="PIRSR" id="PIRSR605019-1"/>
    </source>
</evidence>
<dbReference type="OrthoDB" id="9807664at2"/>
<dbReference type="GO" id="GO:0046872">
    <property type="term" value="F:metal ion binding"/>
    <property type="evidence" value="ECO:0007669"/>
    <property type="project" value="UniProtKB-KW"/>
</dbReference>
<protein>
    <submittedName>
        <fullName evidence="3">DNA-3-methyladenine glycosylase I</fullName>
    </submittedName>
</protein>
<feature type="region of interest" description="Disordered" evidence="2">
    <location>
        <begin position="199"/>
        <end position="224"/>
    </location>
</feature>
<dbReference type="EMBL" id="VKAC01000012">
    <property type="protein sequence ID" value="TXR52721.1"/>
    <property type="molecule type" value="Genomic_DNA"/>
</dbReference>
<feature type="binding site" evidence="1">
    <location>
        <position position="13"/>
    </location>
    <ligand>
        <name>Zn(2+)</name>
        <dbReference type="ChEBI" id="CHEBI:29105"/>
    </ligand>
</feature>
<dbReference type="GO" id="GO:0008725">
    <property type="term" value="F:DNA-3-methyladenine glycosylase activity"/>
    <property type="evidence" value="ECO:0007669"/>
    <property type="project" value="InterPro"/>
</dbReference>
<dbReference type="AlphaFoldDB" id="A0A5C8Z6E7"/>
<dbReference type="InterPro" id="IPR011257">
    <property type="entry name" value="DNA_glycosylase"/>
</dbReference>
<keyword evidence="4" id="KW-1185">Reference proteome</keyword>
<dbReference type="PANTHER" id="PTHR30037:SF4">
    <property type="entry name" value="DNA-3-METHYLADENINE GLYCOSYLASE I"/>
    <property type="match status" value="1"/>
</dbReference>
<dbReference type="InterPro" id="IPR005019">
    <property type="entry name" value="Adenine_glyco"/>
</dbReference>